<evidence type="ECO:0000313" key="5">
    <source>
        <dbReference type="EMBL" id="EHM09339.1"/>
    </source>
</evidence>
<protein>
    <recommendedName>
        <fullName evidence="1">citrate lyase holo-[acyl-carrier protein] synthase</fullName>
        <ecNumber evidence="1">2.7.7.61</ecNumber>
    </recommendedName>
</protein>
<evidence type="ECO:0000313" key="6">
    <source>
        <dbReference type="Proteomes" id="UP000005730"/>
    </source>
</evidence>
<dbReference type="Pfam" id="PF03802">
    <property type="entry name" value="CitX"/>
    <property type="match status" value="1"/>
</dbReference>
<dbReference type="AlphaFoldDB" id="H0UND2"/>
<dbReference type="GO" id="GO:0050519">
    <property type="term" value="F:holo-citrate lyase synthase activity"/>
    <property type="evidence" value="ECO:0007669"/>
    <property type="project" value="UniProtKB-EC"/>
</dbReference>
<dbReference type="STRING" id="926567.TheveDRAFT_0152"/>
<dbReference type="InterPro" id="IPR005551">
    <property type="entry name" value="CitX"/>
</dbReference>
<evidence type="ECO:0000256" key="4">
    <source>
        <dbReference type="ARBA" id="ARBA00048574"/>
    </source>
</evidence>
<gene>
    <name evidence="5" type="ORF">TheveDRAFT_0152</name>
</gene>
<dbReference type="eggNOG" id="COG3697">
    <property type="taxonomic scope" value="Bacteria"/>
</dbReference>
<dbReference type="Proteomes" id="UP000005730">
    <property type="component" value="Chromosome"/>
</dbReference>
<comment type="catalytic activity">
    <reaction evidence="4">
        <text>apo-[citrate lyase ACP] + 2'-(5''-triphospho-alpha-D-ribosyl)-3'-dephospho-CoA = holo-[citrate lyase ACP] + diphosphate</text>
        <dbReference type="Rhea" id="RHEA:16333"/>
        <dbReference type="Rhea" id="RHEA-COMP:10157"/>
        <dbReference type="Rhea" id="RHEA-COMP:10158"/>
        <dbReference type="ChEBI" id="CHEBI:29999"/>
        <dbReference type="ChEBI" id="CHEBI:33019"/>
        <dbReference type="ChEBI" id="CHEBI:61378"/>
        <dbReference type="ChEBI" id="CHEBI:82683"/>
        <dbReference type="EC" id="2.7.7.61"/>
    </reaction>
</comment>
<accession>H0UND2</accession>
<evidence type="ECO:0000256" key="1">
    <source>
        <dbReference type="ARBA" id="ARBA00012524"/>
    </source>
</evidence>
<reference evidence="5 6" key="1">
    <citation type="submission" date="2011-10" db="EMBL/GenBank/DDBJ databases">
        <title>The Noncontiguous Finished genome of Thermanaerovibrio velox DSM 12556.</title>
        <authorList>
            <consortium name="US DOE Joint Genome Institute (JGI-PGF)"/>
            <person name="Lucas S."/>
            <person name="Copeland A."/>
            <person name="Lapidus A."/>
            <person name="Glavina del Rio T."/>
            <person name="Dalin E."/>
            <person name="Tice H."/>
            <person name="Bruce D."/>
            <person name="Goodwin L."/>
            <person name="Pitluck S."/>
            <person name="Peters L."/>
            <person name="Mikhailova N."/>
            <person name="Teshima H."/>
            <person name="Kyrpides N."/>
            <person name="Mavromatis K."/>
            <person name="Ivanova N."/>
            <person name="Markowitz V."/>
            <person name="Cheng J.-F."/>
            <person name="Hugenholtz P."/>
            <person name="Woyke T."/>
            <person name="Wu D."/>
            <person name="Spring S."/>
            <person name="Brambilla E.-M."/>
            <person name="Klenk H.-P."/>
            <person name="Eisen J.A."/>
        </authorList>
    </citation>
    <scope>NUCLEOTIDE SEQUENCE [LARGE SCALE GENOMIC DNA]</scope>
    <source>
        <strain evidence="5 6">DSM 12556</strain>
    </source>
</reference>
<keyword evidence="2 5" id="KW-0808">Transferase</keyword>
<name>H0UND2_9BACT</name>
<dbReference type="EMBL" id="CM001377">
    <property type="protein sequence ID" value="EHM09339.1"/>
    <property type="molecule type" value="Genomic_DNA"/>
</dbReference>
<proteinExistence type="predicted"/>
<dbReference type="HOGENOM" id="CLU_096821_0_0_0"/>
<evidence type="ECO:0000256" key="3">
    <source>
        <dbReference type="ARBA" id="ARBA00022695"/>
    </source>
</evidence>
<sequence length="207" mass="23176">MSCLRGRNGKGPSPLEEVLRAREERTDLRRALGLELLDPRRYLAGPLALVQGGLNVPGWPKGLKGGMERLEEALSLALEGLRWQRLAIRQDPLGPFLLAAVERDPMEVKGRCVAAEEGLPWGRLVDLDVFFPLDLSRPIKRHALGSPERRCLMCRRPAKECAQAARHHPEALRRRALLLWGFPEHFLQVFPPELEGQKGTPGAPREA</sequence>
<dbReference type="EC" id="2.7.7.61" evidence="1"/>
<dbReference type="GO" id="GO:0051191">
    <property type="term" value="P:prosthetic group biosynthetic process"/>
    <property type="evidence" value="ECO:0007669"/>
    <property type="project" value="InterPro"/>
</dbReference>
<keyword evidence="3" id="KW-0548">Nucleotidyltransferase</keyword>
<dbReference type="RefSeq" id="WP_006582832.1">
    <property type="nucleotide sequence ID" value="NZ_CM001377.1"/>
</dbReference>
<evidence type="ECO:0000256" key="2">
    <source>
        <dbReference type="ARBA" id="ARBA00022679"/>
    </source>
</evidence>
<keyword evidence="6" id="KW-1185">Reference proteome</keyword>
<organism evidence="5 6">
    <name type="scientific">Thermanaerovibrio velox DSM 12556</name>
    <dbReference type="NCBI Taxonomy" id="926567"/>
    <lineage>
        <taxon>Bacteria</taxon>
        <taxon>Thermotogati</taxon>
        <taxon>Synergistota</taxon>
        <taxon>Synergistia</taxon>
        <taxon>Synergistales</taxon>
        <taxon>Synergistaceae</taxon>
        <taxon>Thermanaerovibrio</taxon>
    </lineage>
</organism>